<reference evidence="2" key="1">
    <citation type="submission" date="2020-01" db="EMBL/GenBank/DDBJ databases">
        <authorList>
            <consortium name="DOE Joint Genome Institute"/>
            <person name="Haridas S."/>
            <person name="Albert R."/>
            <person name="Binder M."/>
            <person name="Bloem J."/>
            <person name="Labutti K."/>
            <person name="Salamov A."/>
            <person name="Andreopoulos B."/>
            <person name="Baker S.E."/>
            <person name="Barry K."/>
            <person name="Bills G."/>
            <person name="Bluhm B.H."/>
            <person name="Cannon C."/>
            <person name="Castanera R."/>
            <person name="Culley D.E."/>
            <person name="Daum C."/>
            <person name="Ezra D."/>
            <person name="Gonzalez J.B."/>
            <person name="Henrissat B."/>
            <person name="Kuo A."/>
            <person name="Liang C."/>
            <person name="Lipzen A."/>
            <person name="Lutzoni F."/>
            <person name="Magnuson J."/>
            <person name="Mondo S."/>
            <person name="Nolan M."/>
            <person name="Ohm R."/>
            <person name="Pangilinan J."/>
            <person name="Park H.-J."/>
            <person name="Ramirez L."/>
            <person name="Alfaro M."/>
            <person name="Sun H."/>
            <person name="Tritt A."/>
            <person name="Yoshinaga Y."/>
            <person name="Zwiers L.-H."/>
            <person name="Turgeon B.G."/>
            <person name="Goodwin S.B."/>
            <person name="Spatafora J.W."/>
            <person name="Crous P.W."/>
            <person name="Grigoriev I.V."/>
        </authorList>
    </citation>
    <scope>NUCLEOTIDE SEQUENCE</scope>
    <source>
        <strain evidence="2">CBS 342.82</strain>
    </source>
</reference>
<dbReference type="RefSeq" id="XP_033458589.1">
    <property type="nucleotide sequence ID" value="XM_033599952.1"/>
</dbReference>
<dbReference type="AlphaFoldDB" id="A0A6J3M0Z7"/>
<evidence type="ECO:0000313" key="2">
    <source>
        <dbReference type="RefSeq" id="XP_033458589.1"/>
    </source>
</evidence>
<protein>
    <submittedName>
        <fullName evidence="2">Uncharacterized protein</fullName>
    </submittedName>
</protein>
<proteinExistence type="predicted"/>
<evidence type="ECO:0000313" key="1">
    <source>
        <dbReference type="Proteomes" id="UP000504637"/>
    </source>
</evidence>
<gene>
    <name evidence="2" type="ORF">K489DRAFT_250580</name>
</gene>
<reference evidence="2" key="3">
    <citation type="submission" date="2025-08" db="UniProtKB">
        <authorList>
            <consortium name="RefSeq"/>
        </authorList>
    </citation>
    <scope>IDENTIFICATION</scope>
    <source>
        <strain evidence="2">CBS 342.82</strain>
    </source>
</reference>
<name>A0A6J3M0Z7_9PEZI</name>
<dbReference type="Proteomes" id="UP000504637">
    <property type="component" value="Unplaced"/>
</dbReference>
<sequence>MIGTGRKRSRRHVENDAFVGLAVVILCEKSTVLSCAWLVSFSSSNDSVPLGKDHDRMTTTMPPSKRDWRICEYGPGCLFCHRVPGLCYMIACARSQSGMCCAPSPQGVCQVSSIPESLITRLLILMLMPFPPSEVRGCLVSCKVILFLHLRNRRAEAHH</sequence>
<reference evidence="2" key="2">
    <citation type="submission" date="2020-04" db="EMBL/GenBank/DDBJ databases">
        <authorList>
            <consortium name="NCBI Genome Project"/>
        </authorList>
    </citation>
    <scope>NUCLEOTIDE SEQUENCE</scope>
    <source>
        <strain evidence="2">CBS 342.82</strain>
    </source>
</reference>
<dbReference type="GeneID" id="54357751"/>
<keyword evidence="1" id="KW-1185">Reference proteome</keyword>
<organism evidence="2">
    <name type="scientific">Dissoconium aciculare CBS 342.82</name>
    <dbReference type="NCBI Taxonomy" id="1314786"/>
    <lineage>
        <taxon>Eukaryota</taxon>
        <taxon>Fungi</taxon>
        <taxon>Dikarya</taxon>
        <taxon>Ascomycota</taxon>
        <taxon>Pezizomycotina</taxon>
        <taxon>Dothideomycetes</taxon>
        <taxon>Dothideomycetidae</taxon>
        <taxon>Mycosphaerellales</taxon>
        <taxon>Dissoconiaceae</taxon>
        <taxon>Dissoconium</taxon>
    </lineage>
</organism>
<accession>A0A6J3M0Z7</accession>